<dbReference type="RefSeq" id="WP_002705933.1">
    <property type="nucleotide sequence ID" value="NZ_AAWS01000096.1"/>
</dbReference>
<sequence length="196" mass="21681">MKKVFLTFAALTLMATISLAQTKWKMDGAHAWVNFSVMHQGLSFVNGSFSKFDATIEANSKDLKGAKLTASIDPASVNSGVERRDKHLRSQDFFDVKKYPKATFVSKKFKKAGKNKYKIVGDFTLKGVTKEVTMDAKVLGNFETKKGSKMGIHATTTINRYDYGISYAKGKNAPNGKEALASDIKITINMEFTSKK</sequence>
<evidence type="ECO:0000259" key="2">
    <source>
        <dbReference type="SMART" id="SM00867"/>
    </source>
</evidence>
<dbReference type="PANTHER" id="PTHR34406">
    <property type="entry name" value="PROTEIN YCEI"/>
    <property type="match status" value="1"/>
</dbReference>
<dbReference type="eggNOG" id="COG2353">
    <property type="taxonomic scope" value="Bacteria"/>
</dbReference>
<dbReference type="EMBL" id="AAWS01000096">
    <property type="protein sequence ID" value="EAY23932.1"/>
    <property type="molecule type" value="Genomic_DNA"/>
</dbReference>
<reference evidence="3 4" key="1">
    <citation type="submission" date="2007-01" db="EMBL/GenBank/DDBJ databases">
        <authorList>
            <person name="Haygood M."/>
            <person name="Podell S."/>
            <person name="Anderson C."/>
            <person name="Hopkinson B."/>
            <person name="Roe K."/>
            <person name="Barbeau K."/>
            <person name="Gaasterland T."/>
            <person name="Ferriera S."/>
            <person name="Johnson J."/>
            <person name="Kravitz S."/>
            <person name="Beeson K."/>
            <person name="Sutton G."/>
            <person name="Rogers Y.-H."/>
            <person name="Friedman R."/>
            <person name="Frazier M."/>
            <person name="Venter J.C."/>
        </authorList>
    </citation>
    <scope>NUCLEOTIDE SEQUENCE [LARGE SCALE GENOMIC DNA]</scope>
    <source>
        <strain evidence="3 4">ATCC 23134</strain>
    </source>
</reference>
<dbReference type="PANTHER" id="PTHR34406:SF1">
    <property type="entry name" value="PROTEIN YCEI"/>
    <property type="match status" value="1"/>
</dbReference>
<accession>A2A0B6</accession>
<organism evidence="3 4">
    <name type="scientific">Microscilla marina ATCC 23134</name>
    <dbReference type="NCBI Taxonomy" id="313606"/>
    <lineage>
        <taxon>Bacteria</taxon>
        <taxon>Pseudomonadati</taxon>
        <taxon>Bacteroidota</taxon>
        <taxon>Cytophagia</taxon>
        <taxon>Cytophagales</taxon>
        <taxon>Microscillaceae</taxon>
        <taxon>Microscilla</taxon>
    </lineage>
</organism>
<dbReference type="InterPro" id="IPR036761">
    <property type="entry name" value="TTHA0802/YceI-like_sf"/>
</dbReference>
<evidence type="ECO:0000256" key="1">
    <source>
        <dbReference type="SAM" id="SignalP"/>
    </source>
</evidence>
<dbReference type="Pfam" id="PF04264">
    <property type="entry name" value="YceI"/>
    <property type="match status" value="1"/>
</dbReference>
<gene>
    <name evidence="3" type="ORF">M23134_00362</name>
</gene>
<dbReference type="SMART" id="SM00867">
    <property type="entry name" value="YceI"/>
    <property type="match status" value="1"/>
</dbReference>
<name>A2A0B6_MICM2</name>
<proteinExistence type="predicted"/>
<keyword evidence="4" id="KW-1185">Reference proteome</keyword>
<keyword evidence="1" id="KW-0732">Signal</keyword>
<feature type="chain" id="PRO_5002642579" evidence="1">
    <location>
        <begin position="21"/>
        <end position="196"/>
    </location>
</feature>
<evidence type="ECO:0000313" key="3">
    <source>
        <dbReference type="EMBL" id="EAY23932.1"/>
    </source>
</evidence>
<feature type="domain" description="Lipid/polyisoprenoid-binding YceI-like" evidence="2">
    <location>
        <begin position="23"/>
        <end position="193"/>
    </location>
</feature>
<comment type="caution">
    <text evidence="3">The sequence shown here is derived from an EMBL/GenBank/DDBJ whole genome shotgun (WGS) entry which is preliminary data.</text>
</comment>
<dbReference type="Gene3D" id="2.40.128.110">
    <property type="entry name" value="Lipid/polyisoprenoid-binding, YceI-like"/>
    <property type="match status" value="1"/>
</dbReference>
<feature type="signal peptide" evidence="1">
    <location>
        <begin position="1"/>
        <end position="20"/>
    </location>
</feature>
<dbReference type="InterPro" id="IPR007372">
    <property type="entry name" value="Lipid/polyisoprenoid-bd_YceI"/>
</dbReference>
<dbReference type="Proteomes" id="UP000004095">
    <property type="component" value="Unassembled WGS sequence"/>
</dbReference>
<evidence type="ECO:0000313" key="4">
    <source>
        <dbReference type="Proteomes" id="UP000004095"/>
    </source>
</evidence>
<dbReference type="OrthoDB" id="9811006at2"/>
<protein>
    <submittedName>
        <fullName evidence="3">YceI</fullName>
    </submittedName>
</protein>
<dbReference type="AlphaFoldDB" id="A2A0B6"/>
<dbReference type="SUPFAM" id="SSF101874">
    <property type="entry name" value="YceI-like"/>
    <property type="match status" value="1"/>
</dbReference>